<keyword evidence="2" id="KW-1185">Reference proteome</keyword>
<evidence type="ECO:0000313" key="1">
    <source>
        <dbReference type="EnsemblPlants" id="Pp3c10_5570V3.8"/>
    </source>
</evidence>
<proteinExistence type="predicted"/>
<dbReference type="AlphaFoldDB" id="A0A7I4A3M7"/>
<accession>A0A7I4A3M7</accession>
<organism evidence="1 2">
    <name type="scientific">Physcomitrium patens</name>
    <name type="common">Spreading-leaved earth moss</name>
    <name type="synonym">Physcomitrella patens</name>
    <dbReference type="NCBI Taxonomy" id="3218"/>
    <lineage>
        <taxon>Eukaryota</taxon>
        <taxon>Viridiplantae</taxon>
        <taxon>Streptophyta</taxon>
        <taxon>Embryophyta</taxon>
        <taxon>Bryophyta</taxon>
        <taxon>Bryophytina</taxon>
        <taxon>Bryopsida</taxon>
        <taxon>Funariidae</taxon>
        <taxon>Funariales</taxon>
        <taxon>Funariaceae</taxon>
        <taxon>Physcomitrium</taxon>
    </lineage>
</organism>
<evidence type="ECO:0000313" key="2">
    <source>
        <dbReference type="Proteomes" id="UP000006727"/>
    </source>
</evidence>
<dbReference type="RefSeq" id="XP_024387621.1">
    <property type="nucleotide sequence ID" value="XM_024531853.2"/>
</dbReference>
<dbReference type="PANTHER" id="PTHR36309:SF1">
    <property type="entry name" value="RNA-BINDING (RRM_RBD_RNP MOTIFS) FAMILY PROTEIN"/>
    <property type="match status" value="1"/>
</dbReference>
<reference evidence="1 2" key="2">
    <citation type="journal article" date="2018" name="Plant J.">
        <title>The Physcomitrella patens chromosome-scale assembly reveals moss genome structure and evolution.</title>
        <authorList>
            <person name="Lang D."/>
            <person name="Ullrich K.K."/>
            <person name="Murat F."/>
            <person name="Fuchs J."/>
            <person name="Jenkins J."/>
            <person name="Haas F.B."/>
            <person name="Piednoel M."/>
            <person name="Gundlach H."/>
            <person name="Van Bel M."/>
            <person name="Meyberg R."/>
            <person name="Vives C."/>
            <person name="Morata J."/>
            <person name="Symeonidi A."/>
            <person name="Hiss M."/>
            <person name="Muchero W."/>
            <person name="Kamisugi Y."/>
            <person name="Saleh O."/>
            <person name="Blanc G."/>
            <person name="Decker E.L."/>
            <person name="van Gessel N."/>
            <person name="Grimwood J."/>
            <person name="Hayes R.D."/>
            <person name="Graham S.W."/>
            <person name="Gunter L.E."/>
            <person name="McDaniel S.F."/>
            <person name="Hoernstein S.N.W."/>
            <person name="Larsson A."/>
            <person name="Li F.W."/>
            <person name="Perroud P.F."/>
            <person name="Phillips J."/>
            <person name="Ranjan P."/>
            <person name="Rokshar D.S."/>
            <person name="Rothfels C.J."/>
            <person name="Schneider L."/>
            <person name="Shu S."/>
            <person name="Stevenson D.W."/>
            <person name="Thummler F."/>
            <person name="Tillich M."/>
            <person name="Villarreal Aguilar J.C."/>
            <person name="Widiez T."/>
            <person name="Wong G.K."/>
            <person name="Wymore A."/>
            <person name="Zhang Y."/>
            <person name="Zimmer A.D."/>
            <person name="Quatrano R.S."/>
            <person name="Mayer K.F.X."/>
            <person name="Goodstein D."/>
            <person name="Casacuberta J.M."/>
            <person name="Vandepoele K."/>
            <person name="Reski R."/>
            <person name="Cuming A.C."/>
            <person name="Tuskan G.A."/>
            <person name="Maumus F."/>
            <person name="Salse J."/>
            <person name="Schmutz J."/>
            <person name="Rensing S.A."/>
        </authorList>
    </citation>
    <scope>NUCLEOTIDE SEQUENCE [LARGE SCALE GENOMIC DNA]</scope>
    <source>
        <strain evidence="1 2">cv. Gransden 2004</strain>
    </source>
</reference>
<evidence type="ECO:0008006" key="3">
    <source>
        <dbReference type="Google" id="ProtNLM"/>
    </source>
</evidence>
<reference evidence="1 2" key="1">
    <citation type="journal article" date="2008" name="Science">
        <title>The Physcomitrella genome reveals evolutionary insights into the conquest of land by plants.</title>
        <authorList>
            <person name="Rensing S."/>
            <person name="Lang D."/>
            <person name="Zimmer A."/>
            <person name="Terry A."/>
            <person name="Salamov A."/>
            <person name="Shapiro H."/>
            <person name="Nishiyama T."/>
            <person name="Perroud P.-F."/>
            <person name="Lindquist E."/>
            <person name="Kamisugi Y."/>
            <person name="Tanahashi T."/>
            <person name="Sakakibara K."/>
            <person name="Fujita T."/>
            <person name="Oishi K."/>
            <person name="Shin-I T."/>
            <person name="Kuroki Y."/>
            <person name="Toyoda A."/>
            <person name="Suzuki Y."/>
            <person name="Hashimoto A."/>
            <person name="Yamaguchi K."/>
            <person name="Sugano A."/>
            <person name="Kohara Y."/>
            <person name="Fujiyama A."/>
            <person name="Anterola A."/>
            <person name="Aoki S."/>
            <person name="Ashton N."/>
            <person name="Barbazuk W.B."/>
            <person name="Barker E."/>
            <person name="Bennetzen J."/>
            <person name="Bezanilla M."/>
            <person name="Blankenship R."/>
            <person name="Cho S.H."/>
            <person name="Dutcher S."/>
            <person name="Estelle M."/>
            <person name="Fawcett J.A."/>
            <person name="Gundlach H."/>
            <person name="Hanada K."/>
            <person name="Heyl A."/>
            <person name="Hicks K.A."/>
            <person name="Hugh J."/>
            <person name="Lohr M."/>
            <person name="Mayer K."/>
            <person name="Melkozernov A."/>
            <person name="Murata T."/>
            <person name="Nelson D."/>
            <person name="Pils B."/>
            <person name="Prigge M."/>
            <person name="Reiss B."/>
            <person name="Renner T."/>
            <person name="Rombauts S."/>
            <person name="Rushton P."/>
            <person name="Sanderfoot A."/>
            <person name="Schween G."/>
            <person name="Shiu S.-H."/>
            <person name="Stueber K."/>
            <person name="Theodoulou F.L."/>
            <person name="Tu H."/>
            <person name="Van de Peer Y."/>
            <person name="Verrier P.J."/>
            <person name="Waters E."/>
            <person name="Wood A."/>
            <person name="Yang L."/>
            <person name="Cove D."/>
            <person name="Cuming A."/>
            <person name="Hasebe M."/>
            <person name="Lucas S."/>
            <person name="Mishler D.B."/>
            <person name="Reski R."/>
            <person name="Grigoriev I."/>
            <person name="Quatrano R.S."/>
            <person name="Boore J.L."/>
        </authorList>
    </citation>
    <scope>NUCLEOTIDE SEQUENCE [LARGE SCALE GENOMIC DNA]</scope>
    <source>
        <strain evidence="1 2">cv. Gransden 2004</strain>
    </source>
</reference>
<dbReference type="Gramene" id="Pp3c10_5570V3.7">
    <property type="protein sequence ID" value="Pp3c10_5570V3.7"/>
    <property type="gene ID" value="Pp3c10_5570"/>
</dbReference>
<dbReference type="EMBL" id="ABEU02000010">
    <property type="status" value="NOT_ANNOTATED_CDS"/>
    <property type="molecule type" value="Genomic_DNA"/>
</dbReference>
<dbReference type="GeneID" id="112288059"/>
<dbReference type="InterPro" id="IPR053316">
    <property type="entry name" value="Epigenetic_reg_gene_expr"/>
</dbReference>
<dbReference type="RefSeq" id="XP_024387622.1">
    <property type="nucleotide sequence ID" value="XM_024531854.2"/>
</dbReference>
<dbReference type="EnsemblPlants" id="Pp3c10_5570V3.7">
    <property type="protein sequence ID" value="Pp3c10_5570V3.7"/>
    <property type="gene ID" value="Pp3c10_5570"/>
</dbReference>
<reference evidence="1" key="3">
    <citation type="submission" date="2020-12" db="UniProtKB">
        <authorList>
            <consortium name="EnsemblPlants"/>
        </authorList>
    </citation>
    <scope>IDENTIFICATION</scope>
</reference>
<protein>
    <recommendedName>
        <fullName evidence="3">RRM domain-containing protein</fullName>
    </recommendedName>
</protein>
<sequence>MESVTRMDTEDVKTKLHEIKEEEGVKAREDVKGIDDVKIRGDGKAIEDVKATEDVKSKENAKPSAESWWDWTSGKTKYYPPDDAPDSEKKSYLDGLVPRCLFIDSVSPAVTANVLVAALDQFVDVEAVKLLKSPLTQTQQSGLAIVAVANLTQAKVLKNVMGDSLFMIGGLPRSARCHFVKEAMLMDHPFRINKCVLRFVNKDDDDATFAFAKRRKFERHDLEASCLLQAQKQREEDLASQQDDAYLEYMKRLAGITKNPNRDEYLELKELFKNYNLLR</sequence>
<dbReference type="Proteomes" id="UP000006727">
    <property type="component" value="Chromosome 10"/>
</dbReference>
<dbReference type="PANTHER" id="PTHR36309">
    <property type="entry name" value="RNA-BINDING (RRM/RBD/RNP MOTIFS) FAMILY PROTEIN"/>
    <property type="match status" value="1"/>
</dbReference>
<dbReference type="EnsemblPlants" id="Pp3c10_5570V3.8">
    <property type="protein sequence ID" value="Pp3c10_5570V3.8"/>
    <property type="gene ID" value="Pp3c10_5570"/>
</dbReference>
<dbReference type="Gramene" id="Pp3c10_5570V3.8">
    <property type="protein sequence ID" value="Pp3c10_5570V3.8"/>
    <property type="gene ID" value="Pp3c10_5570"/>
</dbReference>
<name>A0A7I4A3M7_PHYPA</name>
<gene>
    <name evidence="1" type="primary">LOC112288059</name>
</gene>